<accession>A0A1Z4KHF6</accession>
<dbReference type="EMBL" id="AP018216">
    <property type="protein sequence ID" value="BAY68389.1"/>
    <property type="molecule type" value="Genomic_DNA"/>
</dbReference>
<gene>
    <name evidence="1" type="ORF">NIES23_11750</name>
</gene>
<organism evidence="1 2">
    <name type="scientific">Trichormus variabilis NIES-23</name>
    <dbReference type="NCBI Taxonomy" id="1973479"/>
    <lineage>
        <taxon>Bacteria</taxon>
        <taxon>Bacillati</taxon>
        <taxon>Cyanobacteriota</taxon>
        <taxon>Cyanophyceae</taxon>
        <taxon>Nostocales</taxon>
        <taxon>Nostocaceae</taxon>
        <taxon>Trichormus</taxon>
    </lineage>
</organism>
<dbReference type="AlphaFoldDB" id="A0A1Z4KHF6"/>
<proteinExistence type="predicted"/>
<name>A0A1Z4KHF6_ANAVA</name>
<evidence type="ECO:0000313" key="1">
    <source>
        <dbReference type="EMBL" id="BAY68389.1"/>
    </source>
</evidence>
<dbReference type="Proteomes" id="UP000217507">
    <property type="component" value="Chromosome"/>
</dbReference>
<evidence type="ECO:0000313" key="2">
    <source>
        <dbReference type="Proteomes" id="UP000217507"/>
    </source>
</evidence>
<reference evidence="1 2" key="1">
    <citation type="submission" date="2017-06" db="EMBL/GenBank/DDBJ databases">
        <title>Genome sequencing of cyanobaciteial culture collection at National Institute for Environmental Studies (NIES).</title>
        <authorList>
            <person name="Hirose Y."/>
            <person name="Shimura Y."/>
            <person name="Fujisawa T."/>
            <person name="Nakamura Y."/>
            <person name="Kawachi M."/>
        </authorList>
    </citation>
    <scope>NUCLEOTIDE SEQUENCE [LARGE SCALE GENOMIC DNA]</scope>
    <source>
        <strain evidence="1 2">NIES-23</strain>
    </source>
</reference>
<sequence>MLSVTKPSFGLRIRNIAAPKENEQMRAITYSMDLLIPGLYIWLPAFSVRIGGSVPDDHPYKYPGIIHSDTGIALVLPGYRIFSTYQGNYDPKQASDTGTSSF</sequence>
<protein>
    <submittedName>
        <fullName evidence="1">Uncharacterized protein</fullName>
    </submittedName>
</protein>